<dbReference type="RefSeq" id="XP_015469579.1">
    <property type="nucleotide sequence ID" value="XM_015609623.1"/>
</dbReference>
<dbReference type="InterPro" id="IPR002136">
    <property type="entry name" value="Ribosomal_uL4"/>
</dbReference>
<dbReference type="GO" id="GO:1990904">
    <property type="term" value="C:ribonucleoprotein complex"/>
    <property type="evidence" value="ECO:0007669"/>
    <property type="project" value="UniProtKB-KW"/>
</dbReference>
<dbReference type="GO" id="GO:0003735">
    <property type="term" value="F:structural constituent of ribosome"/>
    <property type="evidence" value="ECO:0007669"/>
    <property type="project" value="InterPro"/>
</dbReference>
<evidence type="ECO:0000256" key="3">
    <source>
        <dbReference type="ARBA" id="ARBA00023274"/>
    </source>
</evidence>
<protein>
    <recommendedName>
        <fullName evidence="4">Large ribosomal subunit protein uL4m</fullName>
    </recommendedName>
</protein>
<proteinExistence type="inferred from homology"/>
<evidence type="ECO:0000313" key="5">
    <source>
        <dbReference type="EMBL" id="KSA03477.1"/>
    </source>
</evidence>
<evidence type="ECO:0000256" key="4">
    <source>
        <dbReference type="ARBA" id="ARBA00040565"/>
    </source>
</evidence>
<dbReference type="InterPro" id="IPR023574">
    <property type="entry name" value="Ribosomal_uL4_dom_sf"/>
</dbReference>
<gene>
    <name evidence="5" type="ORF">AC631_00793</name>
</gene>
<comment type="similarity">
    <text evidence="1">Belongs to the universal ribosomal protein uL4 family.</text>
</comment>
<reference evidence="5 6" key="1">
    <citation type="submission" date="2015-11" db="EMBL/GenBank/DDBJ databases">
        <title>The genome of Debaryomyces fabryi.</title>
        <authorList>
            <person name="Tafer H."/>
            <person name="Lopandic K."/>
        </authorList>
    </citation>
    <scope>NUCLEOTIDE SEQUENCE [LARGE SCALE GENOMIC DNA]</scope>
    <source>
        <strain evidence="5 6">CBS 789</strain>
    </source>
</reference>
<dbReference type="PANTHER" id="PTHR10746:SF6">
    <property type="entry name" value="LARGE RIBOSOMAL SUBUNIT PROTEIN UL4M"/>
    <property type="match status" value="1"/>
</dbReference>
<dbReference type="OrthoDB" id="275876at2759"/>
<dbReference type="InterPro" id="IPR013005">
    <property type="entry name" value="Ribosomal_uL4-like"/>
</dbReference>
<dbReference type="Proteomes" id="UP000054251">
    <property type="component" value="Unassembled WGS sequence"/>
</dbReference>
<dbReference type="PANTHER" id="PTHR10746">
    <property type="entry name" value="50S RIBOSOMAL PROTEIN L4"/>
    <property type="match status" value="1"/>
</dbReference>
<keyword evidence="6" id="KW-1185">Reference proteome</keyword>
<evidence type="ECO:0000256" key="2">
    <source>
        <dbReference type="ARBA" id="ARBA00022980"/>
    </source>
</evidence>
<organism evidence="5 6">
    <name type="scientific">Debaryomyces fabryi</name>
    <dbReference type="NCBI Taxonomy" id="58627"/>
    <lineage>
        <taxon>Eukaryota</taxon>
        <taxon>Fungi</taxon>
        <taxon>Dikarya</taxon>
        <taxon>Ascomycota</taxon>
        <taxon>Saccharomycotina</taxon>
        <taxon>Pichiomycetes</taxon>
        <taxon>Debaryomycetaceae</taxon>
        <taxon>Debaryomyces</taxon>
    </lineage>
</organism>
<dbReference type="GO" id="GO:0006412">
    <property type="term" value="P:translation"/>
    <property type="evidence" value="ECO:0007669"/>
    <property type="project" value="InterPro"/>
</dbReference>
<dbReference type="Pfam" id="PF00573">
    <property type="entry name" value="Ribosomal_L4"/>
    <property type="match status" value="1"/>
</dbReference>
<keyword evidence="3" id="KW-0687">Ribonucleoprotein</keyword>
<sequence>MFRQSIRKLATEAKVSSDVSFKIATPPKYTLGSLRSFPSLEPHSFVPLPTQFFDAPLRRDFLWSAVVFEADRARVGSGYVITKGDKLYSNRKLHAQKGTGRARTGDANSPIRDNEVKAHGIKAPHDWSTRLPSKVYSKAFQTALSDQYRNGKVFIIGGDKSNVNTSDDVVADFKYDHPDATRQFVEAHDLDRLSLLFITDAQRDNLINSTEYIGKKADVLIKEAVEVRDILKANRIYIEAPALQWFIGKYSTESY</sequence>
<accession>A0A0V1Q5C8</accession>
<dbReference type="AlphaFoldDB" id="A0A0V1Q5C8"/>
<keyword evidence="2" id="KW-0689">Ribosomal protein</keyword>
<dbReference type="GO" id="GO:0005840">
    <property type="term" value="C:ribosome"/>
    <property type="evidence" value="ECO:0007669"/>
    <property type="project" value="UniProtKB-KW"/>
</dbReference>
<dbReference type="SUPFAM" id="SSF52166">
    <property type="entry name" value="Ribosomal protein L4"/>
    <property type="match status" value="1"/>
</dbReference>
<dbReference type="EMBL" id="LMYN01000009">
    <property type="protein sequence ID" value="KSA03477.1"/>
    <property type="molecule type" value="Genomic_DNA"/>
</dbReference>
<dbReference type="Gene3D" id="3.40.1370.10">
    <property type="match status" value="1"/>
</dbReference>
<evidence type="ECO:0000313" key="6">
    <source>
        <dbReference type="Proteomes" id="UP000054251"/>
    </source>
</evidence>
<comment type="caution">
    <text evidence="5">The sequence shown here is derived from an EMBL/GenBank/DDBJ whole genome shotgun (WGS) entry which is preliminary data.</text>
</comment>
<name>A0A0V1Q5C8_9ASCO</name>
<dbReference type="GeneID" id="26837802"/>
<evidence type="ECO:0000256" key="1">
    <source>
        <dbReference type="ARBA" id="ARBA00010528"/>
    </source>
</evidence>